<dbReference type="Pfam" id="PF22933">
    <property type="entry name" value="ComC_SSD"/>
    <property type="match status" value="1"/>
</dbReference>
<evidence type="ECO:0000256" key="1">
    <source>
        <dbReference type="SAM" id="MobiDB-lite"/>
    </source>
</evidence>
<gene>
    <name evidence="5" type="ORF">CYY_010021</name>
</gene>
<keyword evidence="6" id="KW-1185">Reference proteome</keyword>
<reference evidence="5" key="1">
    <citation type="submission" date="2020-01" db="EMBL/GenBank/DDBJ databases">
        <title>Development of genomics and gene disruption for Polysphondylium violaceum indicates a role for the polyketide synthase stlB in stalk morphogenesis.</title>
        <authorList>
            <person name="Narita B."/>
            <person name="Kawabe Y."/>
            <person name="Kin K."/>
            <person name="Saito T."/>
            <person name="Gibbs R."/>
            <person name="Kuspa A."/>
            <person name="Muzny D."/>
            <person name="Queller D."/>
            <person name="Richards S."/>
            <person name="Strassman J."/>
            <person name="Sucgang R."/>
            <person name="Worley K."/>
            <person name="Schaap P."/>
        </authorList>
    </citation>
    <scope>NUCLEOTIDE SEQUENCE</scope>
    <source>
        <strain evidence="5">QSvi11</strain>
    </source>
</reference>
<dbReference type="PANTHER" id="PTHR31378">
    <property type="entry name" value="EGF-LIKE DOMAIN-CONTAINING PROTEIN-RELATED-RELATED"/>
    <property type="match status" value="1"/>
</dbReference>
<dbReference type="Proteomes" id="UP000695562">
    <property type="component" value="Unassembled WGS sequence"/>
</dbReference>
<dbReference type="AlphaFoldDB" id="A0A8J4V030"/>
<dbReference type="OrthoDB" id="427769at2759"/>
<evidence type="ECO:0000256" key="2">
    <source>
        <dbReference type="SAM" id="Phobius"/>
    </source>
</evidence>
<dbReference type="InterPro" id="IPR054484">
    <property type="entry name" value="ComC_SSD"/>
</dbReference>
<feature type="compositionally biased region" description="Low complexity" evidence="1">
    <location>
        <begin position="182"/>
        <end position="196"/>
    </location>
</feature>
<keyword evidence="2" id="KW-1133">Transmembrane helix</keyword>
<feature type="domain" description="DUF7034" evidence="4">
    <location>
        <begin position="4"/>
        <end position="59"/>
    </location>
</feature>
<protein>
    <recommendedName>
        <fullName evidence="7">EGF-like domain-containing protein</fullName>
    </recommendedName>
</protein>
<keyword evidence="2" id="KW-0812">Transmembrane</keyword>
<name>A0A8J4V030_9MYCE</name>
<comment type="caution">
    <text evidence="5">The sequence shown here is derived from an EMBL/GenBank/DDBJ whole genome shotgun (WGS) entry which is preliminary data.</text>
</comment>
<evidence type="ECO:0000313" key="5">
    <source>
        <dbReference type="EMBL" id="KAF2068657.1"/>
    </source>
</evidence>
<proteinExistence type="predicted"/>
<sequence length="523" mass="58008">DTWVSYYTTIEVPYNFGIIDKRFGISIYGAADRLMNIQGMSFDQLKNQSYNSIIKVENNAKDLIISNVELQTIDPLSNAFIYGHNFGMDPASITIYFMNQDGVLLQLITGDNAKYFSDTLLLVQFINKYTTQVQVKKKVNAGLITDFYTLVNSTLVVPPVYCTGFPPDKEVVYPQPTPSPTPTTSSTPKPTEKPQTVCSSDCGAPKGYGFCNNGACNCIYPQSGIDCSSTQVSTTITPNVTDPTIKVNTNDASAKFESILSVVALRELDQQSNQVHSFDLVSNNWILLSSKSNDIYKQYEYVYQLPSTNITSIIQIFDKSHNITFGSQIINMQPSTVKFTFNITSYPFSSGLNSLQLVLMASFKSQESLGSTCSVTDFIEDQGTAEYLRIQIQDRSLYGRFIKYGLVEGRETAITNTLLQDYKQSIRKPDETQAYIGLNIPYYKNNVLLDPDFSLLIDTKSASDRDNSICTQAPKKGLNAAQIAGIAIGGAAFLVIVALVSIFVLRKKTNSTILIKLQKTLKR</sequence>
<evidence type="ECO:0000313" key="6">
    <source>
        <dbReference type="Proteomes" id="UP000695562"/>
    </source>
</evidence>
<feature type="domain" description="ComC supersandwich" evidence="3">
    <location>
        <begin position="246"/>
        <end position="456"/>
    </location>
</feature>
<evidence type="ECO:0000259" key="3">
    <source>
        <dbReference type="Pfam" id="PF22933"/>
    </source>
</evidence>
<accession>A0A8J4V030</accession>
<feature type="non-terminal residue" evidence="5">
    <location>
        <position position="1"/>
    </location>
</feature>
<feature type="region of interest" description="Disordered" evidence="1">
    <location>
        <begin position="172"/>
        <end position="196"/>
    </location>
</feature>
<organism evidence="5 6">
    <name type="scientific">Polysphondylium violaceum</name>
    <dbReference type="NCBI Taxonomy" id="133409"/>
    <lineage>
        <taxon>Eukaryota</taxon>
        <taxon>Amoebozoa</taxon>
        <taxon>Evosea</taxon>
        <taxon>Eumycetozoa</taxon>
        <taxon>Dictyostelia</taxon>
        <taxon>Dictyosteliales</taxon>
        <taxon>Dictyosteliaceae</taxon>
        <taxon>Polysphondylium</taxon>
    </lineage>
</organism>
<feature type="transmembrane region" description="Helical" evidence="2">
    <location>
        <begin position="483"/>
        <end position="505"/>
    </location>
</feature>
<dbReference type="Pfam" id="PF23033">
    <property type="entry name" value="DUF7034"/>
    <property type="match status" value="1"/>
</dbReference>
<evidence type="ECO:0000259" key="4">
    <source>
        <dbReference type="Pfam" id="PF23033"/>
    </source>
</evidence>
<keyword evidence="2" id="KW-0472">Membrane</keyword>
<dbReference type="InterPro" id="IPR055462">
    <property type="entry name" value="DUF7034"/>
</dbReference>
<evidence type="ECO:0008006" key="7">
    <source>
        <dbReference type="Google" id="ProtNLM"/>
    </source>
</evidence>
<dbReference type="PANTHER" id="PTHR31378:SF17">
    <property type="match status" value="1"/>
</dbReference>
<dbReference type="EMBL" id="AJWJ01000887">
    <property type="protein sequence ID" value="KAF2068657.1"/>
    <property type="molecule type" value="Genomic_DNA"/>
</dbReference>